<sequence length="132" mass="14231">MSLSTPRSVEYFANATFVVGILPTVLGINAVLRPASALSLVGVSQPSQPQDQKLAHFLIQMYGARNIAVGLLALLLWSRGERRTLGLGMFAMMPIALIDGFASRMQLGRGEWGHWFFVPVGAILGAGSLGWF</sequence>
<organism evidence="2 3">
    <name type="scientific">Seiridium unicorne</name>
    <dbReference type="NCBI Taxonomy" id="138068"/>
    <lineage>
        <taxon>Eukaryota</taxon>
        <taxon>Fungi</taxon>
        <taxon>Dikarya</taxon>
        <taxon>Ascomycota</taxon>
        <taxon>Pezizomycotina</taxon>
        <taxon>Sordariomycetes</taxon>
        <taxon>Xylariomycetidae</taxon>
        <taxon>Amphisphaeriales</taxon>
        <taxon>Sporocadaceae</taxon>
        <taxon>Seiridium</taxon>
    </lineage>
</organism>
<feature type="transmembrane region" description="Helical" evidence="1">
    <location>
        <begin position="12"/>
        <end position="32"/>
    </location>
</feature>
<keyword evidence="1" id="KW-0472">Membrane</keyword>
<feature type="transmembrane region" description="Helical" evidence="1">
    <location>
        <begin position="114"/>
        <end position="131"/>
    </location>
</feature>
<dbReference type="Proteomes" id="UP001408356">
    <property type="component" value="Unassembled WGS sequence"/>
</dbReference>
<evidence type="ECO:0000313" key="2">
    <source>
        <dbReference type="EMBL" id="KAK9417714.1"/>
    </source>
</evidence>
<evidence type="ECO:0000313" key="3">
    <source>
        <dbReference type="Proteomes" id="UP001408356"/>
    </source>
</evidence>
<dbReference type="EMBL" id="JARVKF010000396">
    <property type="protein sequence ID" value="KAK9417714.1"/>
    <property type="molecule type" value="Genomic_DNA"/>
</dbReference>
<gene>
    <name evidence="2" type="ORF">SUNI508_01471</name>
</gene>
<proteinExistence type="predicted"/>
<dbReference type="Pfam" id="PF14087">
    <property type="entry name" value="DUF4267"/>
    <property type="match status" value="1"/>
</dbReference>
<reference evidence="2 3" key="1">
    <citation type="journal article" date="2024" name="J. Plant Pathol.">
        <title>Sequence and assembly of the genome of Seiridium unicorne, isolate CBS 538.82, causal agent of cypress canker disease.</title>
        <authorList>
            <person name="Scali E."/>
            <person name="Rocca G.D."/>
            <person name="Danti R."/>
            <person name="Garbelotto M."/>
            <person name="Barberini S."/>
            <person name="Baroncelli R."/>
            <person name="Emiliani G."/>
        </authorList>
    </citation>
    <scope>NUCLEOTIDE SEQUENCE [LARGE SCALE GENOMIC DNA]</scope>
    <source>
        <strain evidence="2 3">BM-138-508</strain>
    </source>
</reference>
<comment type="caution">
    <text evidence="2">The sequence shown here is derived from an EMBL/GenBank/DDBJ whole genome shotgun (WGS) entry which is preliminary data.</text>
</comment>
<protein>
    <recommendedName>
        <fullName evidence="4">DUF4267 domain-containing protein</fullName>
    </recommendedName>
</protein>
<feature type="transmembrane region" description="Helical" evidence="1">
    <location>
        <begin position="84"/>
        <end position="102"/>
    </location>
</feature>
<evidence type="ECO:0008006" key="4">
    <source>
        <dbReference type="Google" id="ProtNLM"/>
    </source>
</evidence>
<feature type="transmembrane region" description="Helical" evidence="1">
    <location>
        <begin position="54"/>
        <end position="77"/>
    </location>
</feature>
<dbReference type="InterPro" id="IPR025363">
    <property type="entry name" value="DUF4267"/>
</dbReference>
<accession>A0ABR2UT42</accession>
<name>A0ABR2UT42_9PEZI</name>
<keyword evidence="1" id="KW-1133">Transmembrane helix</keyword>
<keyword evidence="3" id="KW-1185">Reference proteome</keyword>
<keyword evidence="1" id="KW-0812">Transmembrane</keyword>
<evidence type="ECO:0000256" key="1">
    <source>
        <dbReference type="SAM" id="Phobius"/>
    </source>
</evidence>